<dbReference type="Proteomes" id="UP001201449">
    <property type="component" value="Unassembled WGS sequence"/>
</dbReference>
<feature type="domain" description="Fatty acid desaturase" evidence="2">
    <location>
        <begin position="68"/>
        <end position="336"/>
    </location>
</feature>
<dbReference type="PIRSF" id="PIRSF015921">
    <property type="entry name" value="FA_sphinglp_des"/>
    <property type="match status" value="1"/>
</dbReference>
<dbReference type="Pfam" id="PF00487">
    <property type="entry name" value="FA_desaturase"/>
    <property type="match status" value="1"/>
</dbReference>
<name>A0ABS9C0U2_9BACT</name>
<dbReference type="InterPro" id="IPR012171">
    <property type="entry name" value="Fatty_acid_desaturase"/>
</dbReference>
<dbReference type="InterPro" id="IPR005804">
    <property type="entry name" value="FA_desaturase_dom"/>
</dbReference>
<keyword evidence="4" id="KW-1185">Reference proteome</keyword>
<evidence type="ECO:0000313" key="4">
    <source>
        <dbReference type="Proteomes" id="UP001201449"/>
    </source>
</evidence>
<dbReference type="PANTHER" id="PTHR19353">
    <property type="entry name" value="FATTY ACID DESATURASE 2"/>
    <property type="match status" value="1"/>
</dbReference>
<evidence type="ECO:0000259" key="2">
    <source>
        <dbReference type="Pfam" id="PF00487"/>
    </source>
</evidence>
<sequence length="372" mass="43252">MQKVKFDHPADHGFYKVLVERIEAYFHDNQISKKANGLFWFKIVFYFIITAALYIAILSGKFHGLGLAFLFVVFGLSITILLFSIGHDASHHAISKSQWVNRLFAYAWNAVGISSYFWELKHNFAHHGFTNIPGKDDDIDQSKLVRLNPNSKRKWFHKYQHLYAPFLYSLLSLNIVYFKDFKLLLQHNFGNRAINPHPTKEIWILIATKVFVISYMIIVPKMVLDISWMEMLGYHVLMHLAIGLFIGFVLVPVHVTGESEYRLPDETGTVHRDWGSHQAEATVDFAAENNFINWITGGLNTHVIHHLFPTINHIHYFQLTKIVKQTAKEFNFPYRNYSLSKVLIEHLRFLKQLGKTDNPTHNPQFDLKAEIV</sequence>
<keyword evidence="1" id="KW-0472">Membrane</keyword>
<dbReference type="EMBL" id="JAKEVZ010000019">
    <property type="protein sequence ID" value="MCF1753051.1"/>
    <property type="molecule type" value="Genomic_DNA"/>
</dbReference>
<feature type="transmembrane region" description="Helical" evidence="1">
    <location>
        <begin position="99"/>
        <end position="118"/>
    </location>
</feature>
<feature type="transmembrane region" description="Helical" evidence="1">
    <location>
        <begin position="232"/>
        <end position="253"/>
    </location>
</feature>
<reference evidence="3 4" key="1">
    <citation type="submission" date="2022-01" db="EMBL/GenBank/DDBJ databases">
        <title>Mariniradius saccharolyticus sp. nov., isolated from sediment of a river.</title>
        <authorList>
            <person name="Liu H."/>
        </authorList>
    </citation>
    <scope>NUCLEOTIDE SEQUENCE [LARGE SCALE GENOMIC DNA]</scope>
    <source>
        <strain evidence="3 4">RY-2</strain>
    </source>
</reference>
<comment type="caution">
    <text evidence="3">The sequence shown here is derived from an EMBL/GenBank/DDBJ whole genome shotgun (WGS) entry which is preliminary data.</text>
</comment>
<proteinExistence type="predicted"/>
<feature type="transmembrane region" description="Helical" evidence="1">
    <location>
        <begin position="162"/>
        <end position="181"/>
    </location>
</feature>
<dbReference type="PANTHER" id="PTHR19353:SF19">
    <property type="entry name" value="DELTA(5) FATTY ACID DESATURASE C-RELATED"/>
    <property type="match status" value="1"/>
</dbReference>
<organism evidence="3 4">
    <name type="scientific">Mariniradius sediminis</name>
    <dbReference type="NCBI Taxonomy" id="2909237"/>
    <lineage>
        <taxon>Bacteria</taxon>
        <taxon>Pseudomonadati</taxon>
        <taxon>Bacteroidota</taxon>
        <taxon>Cytophagia</taxon>
        <taxon>Cytophagales</taxon>
        <taxon>Cyclobacteriaceae</taxon>
        <taxon>Mariniradius</taxon>
    </lineage>
</organism>
<keyword evidence="1" id="KW-0812">Transmembrane</keyword>
<keyword evidence="1" id="KW-1133">Transmembrane helix</keyword>
<feature type="transmembrane region" description="Helical" evidence="1">
    <location>
        <begin position="202"/>
        <end position="220"/>
    </location>
</feature>
<protein>
    <submittedName>
        <fullName evidence="3">Acyl-CoA desaturase</fullName>
    </submittedName>
</protein>
<dbReference type="RefSeq" id="WP_234862873.1">
    <property type="nucleotide sequence ID" value="NZ_JAKEVZ010000019.1"/>
</dbReference>
<accession>A0ABS9C0U2</accession>
<evidence type="ECO:0000256" key="1">
    <source>
        <dbReference type="SAM" id="Phobius"/>
    </source>
</evidence>
<gene>
    <name evidence="3" type="ORF">L0U89_18475</name>
</gene>
<feature type="transmembrane region" description="Helical" evidence="1">
    <location>
        <begin position="39"/>
        <end position="59"/>
    </location>
</feature>
<feature type="transmembrane region" description="Helical" evidence="1">
    <location>
        <begin position="65"/>
        <end position="87"/>
    </location>
</feature>
<dbReference type="CDD" id="cd03506">
    <property type="entry name" value="Delta6-FADS-like"/>
    <property type="match status" value="1"/>
</dbReference>
<evidence type="ECO:0000313" key="3">
    <source>
        <dbReference type="EMBL" id="MCF1753051.1"/>
    </source>
</evidence>